<organism evidence="1 2">
    <name type="scientific">Flavobacterium pectinovorum</name>
    <dbReference type="NCBI Taxonomy" id="29533"/>
    <lineage>
        <taxon>Bacteria</taxon>
        <taxon>Pseudomonadati</taxon>
        <taxon>Bacteroidota</taxon>
        <taxon>Flavobacteriia</taxon>
        <taxon>Flavobacteriales</taxon>
        <taxon>Flavobacteriaceae</taxon>
        <taxon>Flavobacterium</taxon>
    </lineage>
</organism>
<dbReference type="AlphaFoldDB" id="A0A502EVP3"/>
<dbReference type="Gene3D" id="3.30.450.150">
    <property type="entry name" value="Haem-degrading domain"/>
    <property type="match status" value="1"/>
</dbReference>
<dbReference type="OrthoDB" id="1350891at2"/>
<dbReference type="InterPro" id="IPR005624">
    <property type="entry name" value="PduO/GlcC-like"/>
</dbReference>
<accession>A0A502EVP3</accession>
<gene>
    <name evidence="1" type="ORF">EAH81_10665</name>
</gene>
<evidence type="ECO:0000313" key="2">
    <source>
        <dbReference type="Proteomes" id="UP000319700"/>
    </source>
</evidence>
<dbReference type="EMBL" id="RCZH01000006">
    <property type="protein sequence ID" value="TPG40799.1"/>
    <property type="molecule type" value="Genomic_DNA"/>
</dbReference>
<protein>
    <recommendedName>
        <fullName evidence="3">Glc operon protein GlcG</fullName>
    </recommendedName>
</protein>
<dbReference type="InterPro" id="IPR038084">
    <property type="entry name" value="PduO/GlcC-like_sf"/>
</dbReference>
<evidence type="ECO:0000313" key="1">
    <source>
        <dbReference type="EMBL" id="TPG40799.1"/>
    </source>
</evidence>
<dbReference type="Pfam" id="PF03928">
    <property type="entry name" value="HbpS-like"/>
    <property type="match status" value="1"/>
</dbReference>
<proteinExistence type="predicted"/>
<comment type="caution">
    <text evidence="1">The sequence shown here is derived from an EMBL/GenBank/DDBJ whole genome shotgun (WGS) entry which is preliminary data.</text>
</comment>
<dbReference type="SUPFAM" id="SSF143744">
    <property type="entry name" value="GlcG-like"/>
    <property type="match status" value="1"/>
</dbReference>
<sequence length="146" mass="16188">MKDQVLHLRITLALSAIEDLIPAYMQVEEDKAISNGNVAICIIDEEGSVYGQMYGNDKARKRHSYKIAWTKASQVWLTGVKTGDYERLVFNKIVEENANGIEAPDLIGWQGGQPIILNDGTQLSVGFSGFRGVTDLEIVTKAFKKI</sequence>
<dbReference type="Proteomes" id="UP000319700">
    <property type="component" value="Unassembled WGS sequence"/>
</dbReference>
<evidence type="ECO:0008006" key="3">
    <source>
        <dbReference type="Google" id="ProtNLM"/>
    </source>
</evidence>
<reference evidence="1 2" key="1">
    <citation type="journal article" date="2019" name="Environ. Microbiol.">
        <title>Species interactions and distinct microbial communities in high Arctic permafrost affected cryosols are associated with the CH4 and CO2 gas fluxes.</title>
        <authorList>
            <person name="Altshuler I."/>
            <person name="Hamel J."/>
            <person name="Turney S."/>
            <person name="Magnuson E."/>
            <person name="Levesque R."/>
            <person name="Greer C."/>
            <person name="Whyte L.G."/>
        </authorList>
    </citation>
    <scope>NUCLEOTIDE SEQUENCE [LARGE SCALE GENOMIC DNA]</scope>
    <source>
        <strain evidence="1 2">42</strain>
    </source>
</reference>
<name>A0A502EVP3_9FLAO</name>
<dbReference type="RefSeq" id="WP_140506684.1">
    <property type="nucleotide sequence ID" value="NZ_RCZH01000006.1"/>
</dbReference>
<keyword evidence="2" id="KW-1185">Reference proteome</keyword>